<evidence type="ECO:0000256" key="3">
    <source>
        <dbReference type="ARBA" id="ARBA00022801"/>
    </source>
</evidence>
<keyword evidence="2 9" id="KW-0479">Metal-binding</keyword>
<evidence type="ECO:0000256" key="5">
    <source>
        <dbReference type="ARBA" id="ARBA00023004"/>
    </source>
</evidence>
<keyword evidence="12" id="KW-1185">Reference proteome</keyword>
<keyword evidence="7 9" id="KW-0051">Antiviral defense</keyword>
<dbReference type="EC" id="3.1.12.1" evidence="9"/>
<evidence type="ECO:0000256" key="4">
    <source>
        <dbReference type="ARBA" id="ARBA00022839"/>
    </source>
</evidence>
<keyword evidence="8 9" id="KW-0464">Manganese</keyword>
<keyword evidence="6 9" id="KW-0411">Iron-sulfur</keyword>
<reference evidence="11 12" key="1">
    <citation type="submission" date="2019-03" db="EMBL/GenBank/DDBJ databases">
        <title>Thermus tengchongensis species for the arsenic transformation mechanism.</title>
        <authorList>
            <person name="Yuan G.C."/>
        </authorList>
    </citation>
    <scope>NUCLEOTIDE SEQUENCE [LARGE SCALE GENOMIC DNA]</scope>
    <source>
        <strain evidence="11 12">15Y</strain>
    </source>
</reference>
<keyword evidence="5 9" id="KW-0408">Iron</keyword>
<dbReference type="Proteomes" id="UP000297244">
    <property type="component" value="Unassembled WGS sequence"/>
</dbReference>
<dbReference type="InterPro" id="IPR011604">
    <property type="entry name" value="PDDEXK-like_dom_sf"/>
</dbReference>
<keyword evidence="1 9" id="KW-0540">Nuclease</keyword>
<sequence length="176" mass="19723">MGNGELPLTATLLGYYGVCPREAWLMGHALEPFPDHELLALGRLLQETTYPRERKEVQLPGMRLDLVPRSGQAMVVAEVKRGSGARRAHLLQLGYYLVRLRELGLEAVGELRYPRERKVERVVLTEELARQVEEAIRGLVQLLQEPKPPPVRRIAACSGCAYSEFCFAGEEAVEDA</sequence>
<comment type="caution">
    <text evidence="11">The sequence shown here is derived from an EMBL/GenBank/DDBJ whole genome shotgun (WGS) entry which is preliminary data.</text>
</comment>
<evidence type="ECO:0000313" key="11">
    <source>
        <dbReference type="EMBL" id="TFU15075.1"/>
    </source>
</evidence>
<evidence type="ECO:0000256" key="8">
    <source>
        <dbReference type="ARBA" id="ARBA00023211"/>
    </source>
</evidence>
<proteinExistence type="inferred from homology"/>
<keyword evidence="3 9" id="KW-0378">Hydrolase</keyword>
<protein>
    <recommendedName>
        <fullName evidence="9">CRISPR-associated exonuclease Cas4</fullName>
        <ecNumber evidence="9">3.1.12.1</ecNumber>
    </recommendedName>
</protein>
<dbReference type="NCBIfam" id="TIGR00372">
    <property type="entry name" value="cas4"/>
    <property type="match status" value="1"/>
</dbReference>
<dbReference type="RefSeq" id="WP_135343830.1">
    <property type="nucleotide sequence ID" value="NZ_ML214256.1"/>
</dbReference>
<organism evidence="11 12">
    <name type="scientific">Thermus tengchongensis</name>
    <dbReference type="NCBI Taxonomy" id="1214928"/>
    <lineage>
        <taxon>Bacteria</taxon>
        <taxon>Thermotogati</taxon>
        <taxon>Deinococcota</taxon>
        <taxon>Deinococci</taxon>
        <taxon>Thermales</taxon>
        <taxon>Thermaceae</taxon>
        <taxon>Thermus</taxon>
    </lineage>
</organism>
<evidence type="ECO:0000256" key="2">
    <source>
        <dbReference type="ARBA" id="ARBA00022723"/>
    </source>
</evidence>
<evidence type="ECO:0000259" key="10">
    <source>
        <dbReference type="Pfam" id="PF01930"/>
    </source>
</evidence>
<gene>
    <name evidence="11" type="primary">cas4</name>
    <name evidence="11" type="ORF">E0489_10770</name>
</gene>
<comment type="function">
    <text evidence="9">CRISPR (clustered regularly interspaced short palindromic repeat) is an adaptive immune system that provides protection against mobile genetic elements (viruses, transposable elements and conjugative plasmids). CRISPR clusters contain sequences complementary to antecedent mobile elements and target invading nucleic acids. CRISPR clusters are transcribed and processed into CRISPR RNA (crRNA).</text>
</comment>
<evidence type="ECO:0000313" key="12">
    <source>
        <dbReference type="Proteomes" id="UP000297244"/>
    </source>
</evidence>
<keyword evidence="4 9" id="KW-0269">Exonuclease</keyword>
<evidence type="ECO:0000256" key="1">
    <source>
        <dbReference type="ARBA" id="ARBA00022722"/>
    </source>
</evidence>
<feature type="domain" description="DUF83" evidence="10">
    <location>
        <begin position="11"/>
        <end position="167"/>
    </location>
</feature>
<comment type="cofactor">
    <cofactor evidence="9">
        <name>iron-sulfur cluster</name>
        <dbReference type="ChEBI" id="CHEBI:30408"/>
    </cofactor>
</comment>
<dbReference type="InterPro" id="IPR022765">
    <property type="entry name" value="Dna2/Cas4_DUF83"/>
</dbReference>
<dbReference type="Pfam" id="PF01930">
    <property type="entry name" value="Cas_Cas4"/>
    <property type="match status" value="1"/>
</dbReference>
<comment type="similarity">
    <text evidence="9">Belongs to the CRISPR-associated exonuclease Cas4 family.</text>
</comment>
<accession>A0ABY2K8K1</accession>
<evidence type="ECO:0000256" key="9">
    <source>
        <dbReference type="RuleBase" id="RU365022"/>
    </source>
</evidence>
<dbReference type="PANTHER" id="PTHR37168:SF2">
    <property type="entry name" value="CRISPR-ASSOCIATED EXONUCLEASE CAS4"/>
    <property type="match status" value="1"/>
</dbReference>
<dbReference type="PANTHER" id="PTHR37168">
    <property type="entry name" value="CRISPR-ASSOCIATED EXONUCLEASE CAS4"/>
    <property type="match status" value="1"/>
</dbReference>
<comment type="cofactor">
    <cofactor evidence="9">
        <name>Mg(2+)</name>
        <dbReference type="ChEBI" id="CHEBI:18420"/>
    </cofactor>
    <cofactor evidence="9">
        <name>Mn(2+)</name>
        <dbReference type="ChEBI" id="CHEBI:29035"/>
    </cofactor>
    <text evidence="9">Mg(2+) or Mn(2+) required for ssDNA cleavage activity.</text>
</comment>
<dbReference type="EMBL" id="SKBL01000021">
    <property type="protein sequence ID" value="TFU15075.1"/>
    <property type="molecule type" value="Genomic_DNA"/>
</dbReference>
<name>A0ABY2K8K1_9DEIN</name>
<evidence type="ECO:0000256" key="6">
    <source>
        <dbReference type="ARBA" id="ARBA00023014"/>
    </source>
</evidence>
<dbReference type="Gene3D" id="3.90.320.10">
    <property type="match status" value="1"/>
</dbReference>
<evidence type="ECO:0000256" key="7">
    <source>
        <dbReference type="ARBA" id="ARBA00023118"/>
    </source>
</evidence>
<dbReference type="InterPro" id="IPR013343">
    <property type="entry name" value="CRISPR-assoc_prot_Cas4"/>
</dbReference>